<feature type="domain" description="Beta-lactamase-related" evidence="2">
    <location>
        <begin position="46"/>
        <end position="352"/>
    </location>
</feature>
<dbReference type="OrthoDB" id="119951at2"/>
<dbReference type="Pfam" id="PF00144">
    <property type="entry name" value="Beta-lactamase"/>
    <property type="match status" value="1"/>
</dbReference>
<dbReference type="EMBL" id="FNVA01000008">
    <property type="protein sequence ID" value="SEG65550.1"/>
    <property type="molecule type" value="Genomic_DNA"/>
</dbReference>
<evidence type="ECO:0000313" key="3">
    <source>
        <dbReference type="EMBL" id="SEG65550.1"/>
    </source>
</evidence>
<proteinExistence type="predicted"/>
<dbReference type="PANTHER" id="PTHR43283">
    <property type="entry name" value="BETA-LACTAMASE-RELATED"/>
    <property type="match status" value="1"/>
</dbReference>
<dbReference type="InterPro" id="IPR001466">
    <property type="entry name" value="Beta-lactam-related"/>
</dbReference>
<dbReference type="PANTHER" id="PTHR43283:SF18">
    <property type="match status" value="1"/>
</dbReference>
<accession>A0A1H6BXX8</accession>
<gene>
    <name evidence="3" type="ORF">SAMN05421819_4046</name>
</gene>
<keyword evidence="1" id="KW-0732">Signal</keyword>
<evidence type="ECO:0000259" key="2">
    <source>
        <dbReference type="Pfam" id="PF00144"/>
    </source>
</evidence>
<evidence type="ECO:0000256" key="1">
    <source>
        <dbReference type="SAM" id="SignalP"/>
    </source>
</evidence>
<keyword evidence="4" id="KW-1185">Reference proteome</keyword>
<name>A0A1H6BXX8_9BACT</name>
<dbReference type="RefSeq" id="WP_160115259.1">
    <property type="nucleotide sequence ID" value="NZ_FNVA01000008.1"/>
</dbReference>
<organism evidence="3 4">
    <name type="scientific">Bryocella elongata</name>
    <dbReference type="NCBI Taxonomy" id="863522"/>
    <lineage>
        <taxon>Bacteria</taxon>
        <taxon>Pseudomonadati</taxon>
        <taxon>Acidobacteriota</taxon>
        <taxon>Terriglobia</taxon>
        <taxon>Terriglobales</taxon>
        <taxon>Acidobacteriaceae</taxon>
        <taxon>Bryocella</taxon>
    </lineage>
</organism>
<feature type="chain" id="PRO_5009294204" evidence="1">
    <location>
        <begin position="26"/>
        <end position="374"/>
    </location>
</feature>
<dbReference type="Gene3D" id="3.40.710.10">
    <property type="entry name" value="DD-peptidase/beta-lactamase superfamily"/>
    <property type="match status" value="1"/>
</dbReference>
<sequence>MRIRTAGIATLVTLAQLTLHSVAQSASPSAGDLRTQLQQRLPEWLKANNVPSAAVAYIADGKVAWTVVSGEQSPGIPATGQTLYNIASLTKPITAETILRLASKNQLTLDEPISPYWVDPDIKDNPWTKELTPRLCLTHQTGFANWRRMTNKVLTFKFEPGTQTGYSGEGYFYVARFTQNKLQKPFDQLAQENVFGPIGMKDTAYTTQPWFTGRIAAPYGHLPSGQDGYFEPQLTSTWNAADLVRTTVGDYAKFVVSVMHNDGVTPELAKQRLTMSRNWVPAKDSEALCKLEASNTPCHFSAGMGLGWQVFDHNGVTIVDHSGSDSGFHTLAFFVPGKQIGAVIFTNGDNGPKVIGEIVRVLYPDPLYDETTAH</sequence>
<feature type="signal peptide" evidence="1">
    <location>
        <begin position="1"/>
        <end position="25"/>
    </location>
</feature>
<dbReference type="InterPro" id="IPR050789">
    <property type="entry name" value="Diverse_Enzym_Activities"/>
</dbReference>
<dbReference type="InterPro" id="IPR012338">
    <property type="entry name" value="Beta-lactam/transpept-like"/>
</dbReference>
<protein>
    <submittedName>
        <fullName evidence="3">CubicO group peptidase, beta-lactamase class C family</fullName>
    </submittedName>
</protein>
<evidence type="ECO:0000313" key="4">
    <source>
        <dbReference type="Proteomes" id="UP000236728"/>
    </source>
</evidence>
<dbReference type="Proteomes" id="UP000236728">
    <property type="component" value="Unassembled WGS sequence"/>
</dbReference>
<dbReference type="SUPFAM" id="SSF56601">
    <property type="entry name" value="beta-lactamase/transpeptidase-like"/>
    <property type="match status" value="1"/>
</dbReference>
<dbReference type="AlphaFoldDB" id="A0A1H6BXX8"/>
<reference evidence="3 4" key="1">
    <citation type="submission" date="2016-10" db="EMBL/GenBank/DDBJ databases">
        <authorList>
            <person name="de Groot N.N."/>
        </authorList>
    </citation>
    <scope>NUCLEOTIDE SEQUENCE [LARGE SCALE GENOMIC DNA]</scope>
    <source>
        <strain evidence="3 4">DSM 22489</strain>
    </source>
</reference>